<dbReference type="GO" id="GO:0006629">
    <property type="term" value="P:lipid metabolic process"/>
    <property type="evidence" value="ECO:0007669"/>
    <property type="project" value="InterPro"/>
</dbReference>
<keyword evidence="1" id="KW-0732">Signal</keyword>
<evidence type="ECO:0000259" key="2">
    <source>
        <dbReference type="Pfam" id="PF01764"/>
    </source>
</evidence>
<accession>A0AAD5UD20</accession>
<gene>
    <name evidence="3" type="ORF">HK103_007083</name>
</gene>
<feature type="chain" id="PRO_5042040922" description="Fungal lipase-type domain-containing protein" evidence="1">
    <location>
        <begin position="17"/>
        <end position="511"/>
    </location>
</feature>
<dbReference type="PANTHER" id="PTHR45856:SF25">
    <property type="entry name" value="FUNGAL LIPASE-LIKE DOMAIN-CONTAINING PROTEIN"/>
    <property type="match status" value="1"/>
</dbReference>
<evidence type="ECO:0000313" key="4">
    <source>
        <dbReference type="Proteomes" id="UP001210925"/>
    </source>
</evidence>
<dbReference type="AlphaFoldDB" id="A0AAD5UD20"/>
<dbReference type="EMBL" id="JADGKB010000082">
    <property type="protein sequence ID" value="KAJ3254598.1"/>
    <property type="molecule type" value="Genomic_DNA"/>
</dbReference>
<name>A0AAD5UD20_9FUNG</name>
<dbReference type="CDD" id="cd00519">
    <property type="entry name" value="Lipase_3"/>
    <property type="match status" value="2"/>
</dbReference>
<feature type="signal peptide" evidence="1">
    <location>
        <begin position="1"/>
        <end position="16"/>
    </location>
</feature>
<sequence>MWSFIAIFALFVKAQSQILVPNSFPLYLQYSVASYCQEIFNNHNFKCGKACSGPLTNTVYGNSTYDSATTGAGFVTSNPDQQNIVLSFRGTYSFMSVIEDIKAWKTPADWLAKPPSFLNSNSSIQIHAGFDETYKAIKIGLLEKAFQLALANPTYQIVFFFNLGGALATFAAVDYFNQHGMGDRISIYTYGQPRSEYVSSLPFSSRIHRITNLGDPVPHLPLNTMGYYHNYQQYQISNGTKIVTAAESLFPIFVQYSAAAYCTAVVNNHSFDCGIPCSGSINDTIVYGGKFDLYSSGAGYVAYNKRTSSIIVAFRGSQPGNVLFDLEFWETTAPSFIETINRNALVHTGFQDTYMRIRQDMLNLTYRLSQMYPDYSITFTGHSLGGSLATFAAAEFNHLYGNDSRISLYTYGLPRTGNSDFAMYIDNLPFKDRIFRLTRYGDPVPRLPFELLQYKHYKTQYGITNDNQVFKCPVIDDYGDNPDCMNDTLHWNITNHNKYFGWPKHNTCVHF</sequence>
<feature type="domain" description="Fungal lipase-type" evidence="2">
    <location>
        <begin position="85"/>
        <end position="223"/>
    </location>
</feature>
<keyword evidence="4" id="KW-1185">Reference proteome</keyword>
<dbReference type="Pfam" id="PF01764">
    <property type="entry name" value="Lipase_3"/>
    <property type="match status" value="2"/>
</dbReference>
<evidence type="ECO:0000256" key="1">
    <source>
        <dbReference type="SAM" id="SignalP"/>
    </source>
</evidence>
<organism evidence="3 4">
    <name type="scientific">Boothiomyces macroporosus</name>
    <dbReference type="NCBI Taxonomy" id="261099"/>
    <lineage>
        <taxon>Eukaryota</taxon>
        <taxon>Fungi</taxon>
        <taxon>Fungi incertae sedis</taxon>
        <taxon>Chytridiomycota</taxon>
        <taxon>Chytridiomycota incertae sedis</taxon>
        <taxon>Chytridiomycetes</taxon>
        <taxon>Rhizophydiales</taxon>
        <taxon>Terramycetaceae</taxon>
        <taxon>Boothiomyces</taxon>
    </lineage>
</organism>
<dbReference type="InterPro" id="IPR029058">
    <property type="entry name" value="AB_hydrolase_fold"/>
</dbReference>
<dbReference type="Proteomes" id="UP001210925">
    <property type="component" value="Unassembled WGS sequence"/>
</dbReference>
<feature type="domain" description="Fungal lipase-type" evidence="2">
    <location>
        <begin position="311"/>
        <end position="450"/>
    </location>
</feature>
<protein>
    <recommendedName>
        <fullName evidence="2">Fungal lipase-type domain-containing protein</fullName>
    </recommendedName>
</protein>
<dbReference type="Gene3D" id="3.40.50.1820">
    <property type="entry name" value="alpha/beta hydrolase"/>
    <property type="match status" value="2"/>
</dbReference>
<reference evidence="3" key="1">
    <citation type="submission" date="2020-05" db="EMBL/GenBank/DDBJ databases">
        <title>Phylogenomic resolution of chytrid fungi.</title>
        <authorList>
            <person name="Stajich J.E."/>
            <person name="Amses K."/>
            <person name="Simmons R."/>
            <person name="Seto K."/>
            <person name="Myers J."/>
            <person name="Bonds A."/>
            <person name="Quandt C.A."/>
            <person name="Barry K."/>
            <person name="Liu P."/>
            <person name="Grigoriev I."/>
            <person name="Longcore J.E."/>
            <person name="James T.Y."/>
        </authorList>
    </citation>
    <scope>NUCLEOTIDE SEQUENCE</scope>
    <source>
        <strain evidence="3">PLAUS21</strain>
    </source>
</reference>
<evidence type="ECO:0000313" key="3">
    <source>
        <dbReference type="EMBL" id="KAJ3254598.1"/>
    </source>
</evidence>
<dbReference type="PANTHER" id="PTHR45856">
    <property type="entry name" value="ALPHA/BETA-HYDROLASES SUPERFAMILY PROTEIN"/>
    <property type="match status" value="1"/>
</dbReference>
<comment type="caution">
    <text evidence="3">The sequence shown here is derived from an EMBL/GenBank/DDBJ whole genome shotgun (WGS) entry which is preliminary data.</text>
</comment>
<dbReference type="InterPro" id="IPR002921">
    <property type="entry name" value="Fungal_lipase-type"/>
</dbReference>
<proteinExistence type="predicted"/>
<dbReference type="SUPFAM" id="SSF53474">
    <property type="entry name" value="alpha/beta-Hydrolases"/>
    <property type="match status" value="2"/>
</dbReference>
<dbReference type="InterPro" id="IPR051218">
    <property type="entry name" value="Sec_MonoDiacylglyc_Lipase"/>
</dbReference>